<dbReference type="FunFam" id="3.30.710.10:FF:000035">
    <property type="entry name" value="Elongin C transcription elongation factor"/>
    <property type="match status" value="1"/>
</dbReference>
<dbReference type="PANTHER" id="PTHR20648">
    <property type="entry name" value="ELONGIN-C"/>
    <property type="match status" value="1"/>
</dbReference>
<dbReference type="RefSeq" id="XP_056079945.1">
    <property type="nucleotide sequence ID" value="XM_056226203.1"/>
</dbReference>
<organism evidence="6 7">
    <name type="scientific">Saccharomyces mikatae IFO 1815</name>
    <dbReference type="NCBI Taxonomy" id="226126"/>
    <lineage>
        <taxon>Eukaryota</taxon>
        <taxon>Fungi</taxon>
        <taxon>Dikarya</taxon>
        <taxon>Ascomycota</taxon>
        <taxon>Saccharomycotina</taxon>
        <taxon>Saccharomycetes</taxon>
        <taxon>Saccharomycetales</taxon>
        <taxon>Saccharomycetaceae</taxon>
        <taxon>Saccharomyces</taxon>
    </lineage>
</organism>
<dbReference type="CDD" id="cd18321">
    <property type="entry name" value="BTB_POZ_EloC"/>
    <property type="match status" value="1"/>
</dbReference>
<evidence type="ECO:0000256" key="3">
    <source>
        <dbReference type="ARBA" id="ARBA00021347"/>
    </source>
</evidence>
<dbReference type="InterPro" id="IPR039948">
    <property type="entry name" value="ELC1"/>
</dbReference>
<dbReference type="AlphaFoldDB" id="A0AA35NFE7"/>
<reference evidence="6" key="1">
    <citation type="submission" date="2022-10" db="EMBL/GenBank/DDBJ databases">
        <authorList>
            <person name="Byrne P K."/>
        </authorList>
    </citation>
    <scope>NUCLEOTIDE SEQUENCE</scope>
    <source>
        <strain evidence="6">IFO1815</strain>
    </source>
</reference>
<dbReference type="EMBL" id="OX365772">
    <property type="protein sequence ID" value="CAI4036828.1"/>
    <property type="molecule type" value="Genomic_DNA"/>
</dbReference>
<dbReference type="GO" id="GO:0005634">
    <property type="term" value="C:nucleus"/>
    <property type="evidence" value="ECO:0007669"/>
    <property type="project" value="UniProtKB-SubCell"/>
</dbReference>
<dbReference type="InterPro" id="IPR001232">
    <property type="entry name" value="SKP1-like"/>
</dbReference>
<dbReference type="Proteomes" id="UP001161438">
    <property type="component" value="Chromosome 16"/>
</dbReference>
<evidence type="ECO:0000256" key="2">
    <source>
        <dbReference type="ARBA" id="ARBA00009993"/>
    </source>
</evidence>
<proteinExistence type="inferred from homology"/>
<dbReference type="InterPro" id="IPR016073">
    <property type="entry name" value="Skp1_comp_POZ"/>
</dbReference>
<comment type="subcellular location">
    <subcellularLocation>
        <location evidence="1">Nucleus</location>
    </subcellularLocation>
</comment>
<keyword evidence="7" id="KW-1185">Reference proteome</keyword>
<evidence type="ECO:0000259" key="5">
    <source>
        <dbReference type="Pfam" id="PF03931"/>
    </source>
</evidence>
<feature type="domain" description="SKP1 component POZ" evidence="5">
    <location>
        <begin position="6"/>
        <end position="64"/>
    </location>
</feature>
<gene>
    <name evidence="6" type="primary">SMKI16G1260</name>
    <name evidence="6" type="ORF">SMKI_16G1260</name>
</gene>
<comment type="similarity">
    <text evidence="2">Belongs to the SKP1 family.</text>
</comment>
<protein>
    <recommendedName>
        <fullName evidence="3">Elongin-C</fullName>
    </recommendedName>
</protein>
<keyword evidence="4" id="KW-0539">Nucleus</keyword>
<evidence type="ECO:0000313" key="7">
    <source>
        <dbReference type="Proteomes" id="UP001161438"/>
    </source>
</evidence>
<dbReference type="SMART" id="SM00512">
    <property type="entry name" value="Skp1"/>
    <property type="match status" value="1"/>
</dbReference>
<sequence>MSQDPITLVSKDDKEYEISRSAAMVSPTLKAMIEGSFRESKGRIELKQFDSHILKKVVEYLNYNFQYSSINEDDDDIPEFEIPTDMSLELLLAADYLNI</sequence>
<name>A0AA35NFE7_SACMI</name>
<dbReference type="SUPFAM" id="SSF54695">
    <property type="entry name" value="POZ domain"/>
    <property type="match status" value="1"/>
</dbReference>
<accession>A0AA35NFE7</accession>
<dbReference type="Pfam" id="PF03931">
    <property type="entry name" value="Skp1_POZ"/>
    <property type="match status" value="1"/>
</dbReference>
<dbReference type="Gene3D" id="3.30.710.10">
    <property type="entry name" value="Potassium Channel Kv1.1, Chain A"/>
    <property type="match status" value="1"/>
</dbReference>
<dbReference type="GeneID" id="80921753"/>
<evidence type="ECO:0000256" key="4">
    <source>
        <dbReference type="ARBA" id="ARBA00023242"/>
    </source>
</evidence>
<dbReference type="InterPro" id="IPR011333">
    <property type="entry name" value="SKP1/BTB/POZ_sf"/>
</dbReference>
<dbReference type="GO" id="GO:0006511">
    <property type="term" value="P:ubiquitin-dependent protein catabolic process"/>
    <property type="evidence" value="ECO:0007669"/>
    <property type="project" value="InterPro"/>
</dbReference>
<evidence type="ECO:0000256" key="1">
    <source>
        <dbReference type="ARBA" id="ARBA00004123"/>
    </source>
</evidence>
<evidence type="ECO:0000313" key="6">
    <source>
        <dbReference type="EMBL" id="CAI4036828.1"/>
    </source>
</evidence>